<name>A0A8C0U781_CYACU</name>
<feature type="region of interest" description="Disordered" evidence="3">
    <location>
        <begin position="151"/>
        <end position="216"/>
    </location>
</feature>
<dbReference type="GO" id="GO:0046330">
    <property type="term" value="P:positive regulation of JNK cascade"/>
    <property type="evidence" value="ECO:0007669"/>
    <property type="project" value="TreeGrafter"/>
</dbReference>
<organism evidence="5 6">
    <name type="scientific">Cyanistes caeruleus</name>
    <name type="common">Eurasian blue tit</name>
    <name type="synonym">Parus caeruleus</name>
    <dbReference type="NCBI Taxonomy" id="156563"/>
    <lineage>
        <taxon>Eukaryota</taxon>
        <taxon>Metazoa</taxon>
        <taxon>Chordata</taxon>
        <taxon>Craniata</taxon>
        <taxon>Vertebrata</taxon>
        <taxon>Euteleostomi</taxon>
        <taxon>Archelosauria</taxon>
        <taxon>Archosauria</taxon>
        <taxon>Dinosauria</taxon>
        <taxon>Saurischia</taxon>
        <taxon>Theropoda</taxon>
        <taxon>Coelurosauria</taxon>
        <taxon>Aves</taxon>
        <taxon>Neognathae</taxon>
        <taxon>Neoaves</taxon>
        <taxon>Telluraves</taxon>
        <taxon>Australaves</taxon>
        <taxon>Passeriformes</taxon>
        <taxon>Paridae</taxon>
        <taxon>Cyanistes</taxon>
    </lineage>
</organism>
<proteinExistence type="predicted"/>
<evidence type="ECO:0000256" key="1">
    <source>
        <dbReference type="ARBA" id="ARBA00022443"/>
    </source>
</evidence>
<evidence type="ECO:0000313" key="6">
    <source>
        <dbReference type="Proteomes" id="UP000694410"/>
    </source>
</evidence>
<evidence type="ECO:0000259" key="4">
    <source>
        <dbReference type="PROSITE" id="PS50002"/>
    </source>
</evidence>
<dbReference type="InterPro" id="IPR050384">
    <property type="entry name" value="Endophilin_SH3RF"/>
</dbReference>
<evidence type="ECO:0000313" key="5">
    <source>
        <dbReference type="Ensembl" id="ENSCCEP00000003400.1"/>
    </source>
</evidence>
<evidence type="ECO:0000256" key="3">
    <source>
        <dbReference type="SAM" id="MobiDB-lite"/>
    </source>
</evidence>
<dbReference type="InterPro" id="IPR036028">
    <property type="entry name" value="SH3-like_dom_sf"/>
</dbReference>
<feature type="compositionally biased region" description="Polar residues" evidence="3">
    <location>
        <begin position="173"/>
        <end position="187"/>
    </location>
</feature>
<feature type="domain" description="SH3" evidence="4">
    <location>
        <begin position="80"/>
        <end position="139"/>
    </location>
</feature>
<dbReference type="Ensembl" id="ENSCCET00000005692.1">
    <property type="protein sequence ID" value="ENSCCEP00000003400.1"/>
    <property type="gene ID" value="ENSCCEG00000003784.1"/>
</dbReference>
<dbReference type="GO" id="GO:0032436">
    <property type="term" value="P:positive regulation of proteasomal ubiquitin-dependent protein catabolic process"/>
    <property type="evidence" value="ECO:0007669"/>
    <property type="project" value="TreeGrafter"/>
</dbReference>
<dbReference type="InterPro" id="IPR001452">
    <property type="entry name" value="SH3_domain"/>
</dbReference>
<dbReference type="GO" id="GO:0005654">
    <property type="term" value="C:nucleoplasm"/>
    <property type="evidence" value="ECO:0007669"/>
    <property type="project" value="TreeGrafter"/>
</dbReference>
<dbReference type="GO" id="GO:0061630">
    <property type="term" value="F:ubiquitin protein ligase activity"/>
    <property type="evidence" value="ECO:0007669"/>
    <property type="project" value="TreeGrafter"/>
</dbReference>
<dbReference type="PRINTS" id="PR00499">
    <property type="entry name" value="P67PHOX"/>
</dbReference>
<dbReference type="SUPFAM" id="SSF50044">
    <property type="entry name" value="SH3-domain"/>
    <property type="match status" value="2"/>
</dbReference>
<sequence>MPNAKNSEKNEIFSPLLASNPLRMGTRTSPAETVLMQRGSLVFISKTHQGRMWVTSAFFSPLITNAFGELCVGRGCFLSPQVPRARALYTYRGHNPGELRFNKGDTIALLRQLDENWYLGELNGISGVFPASSVQVIKHLPLPRPLYTPATPAWPPRAARKPSPPTGPLSRYGSGSAQSCTQSSMQPWQKRLGAGSSCSGRGGSIPQPSWDAPGSLHGAALPPLTASLRRCVALHSYTAQAPDELELQKGEGVRVFGKDQDGWLRGMSLVTGRVGLFPGNYVTPLFRSGMSS</sequence>
<keyword evidence="6" id="KW-1185">Reference proteome</keyword>
<evidence type="ECO:0000256" key="2">
    <source>
        <dbReference type="PROSITE-ProRule" id="PRU00192"/>
    </source>
</evidence>
<dbReference type="FunFam" id="2.30.30.40:FF:000173">
    <property type="entry name" value="E3 ubiquitin-protein ligase SH3RF2 isoform X1"/>
    <property type="match status" value="1"/>
</dbReference>
<dbReference type="SMART" id="SM00326">
    <property type="entry name" value="SH3"/>
    <property type="match status" value="2"/>
</dbReference>
<feature type="domain" description="SH3" evidence="4">
    <location>
        <begin position="226"/>
        <end position="287"/>
    </location>
</feature>
<reference evidence="5" key="1">
    <citation type="submission" date="2025-08" db="UniProtKB">
        <authorList>
            <consortium name="Ensembl"/>
        </authorList>
    </citation>
    <scope>IDENTIFICATION</scope>
</reference>
<accession>A0A8C0U781</accession>
<dbReference type="Proteomes" id="UP000694410">
    <property type="component" value="Unplaced"/>
</dbReference>
<dbReference type="PANTHER" id="PTHR14167:SF60">
    <property type="entry name" value="E3 UBIQUITIN-PROTEIN LIGASE SH3RF2"/>
    <property type="match status" value="1"/>
</dbReference>
<keyword evidence="1 2" id="KW-0728">SH3 domain</keyword>
<dbReference type="PROSITE" id="PS50002">
    <property type="entry name" value="SH3"/>
    <property type="match status" value="2"/>
</dbReference>
<dbReference type="Pfam" id="PF14604">
    <property type="entry name" value="SH3_9"/>
    <property type="match status" value="1"/>
</dbReference>
<reference evidence="5" key="2">
    <citation type="submission" date="2025-09" db="UniProtKB">
        <authorList>
            <consortium name="Ensembl"/>
        </authorList>
    </citation>
    <scope>IDENTIFICATION</scope>
</reference>
<dbReference type="Pfam" id="PF07653">
    <property type="entry name" value="SH3_2"/>
    <property type="match status" value="1"/>
</dbReference>
<dbReference type="PANTHER" id="PTHR14167">
    <property type="entry name" value="SH3 DOMAIN-CONTAINING"/>
    <property type="match status" value="1"/>
</dbReference>
<dbReference type="GO" id="GO:0008157">
    <property type="term" value="F:protein phosphatase 1 binding"/>
    <property type="evidence" value="ECO:0007669"/>
    <property type="project" value="TreeGrafter"/>
</dbReference>
<dbReference type="PRINTS" id="PR00452">
    <property type="entry name" value="SH3DOMAIN"/>
</dbReference>
<dbReference type="GO" id="GO:0016567">
    <property type="term" value="P:protein ubiquitination"/>
    <property type="evidence" value="ECO:0007669"/>
    <property type="project" value="TreeGrafter"/>
</dbReference>
<dbReference type="AlphaFoldDB" id="A0A8C0U781"/>
<dbReference type="Gene3D" id="2.30.30.40">
    <property type="entry name" value="SH3 Domains"/>
    <property type="match status" value="2"/>
</dbReference>
<dbReference type="GO" id="GO:0043066">
    <property type="term" value="P:negative regulation of apoptotic process"/>
    <property type="evidence" value="ECO:0007669"/>
    <property type="project" value="TreeGrafter"/>
</dbReference>
<protein>
    <recommendedName>
        <fullName evidence="4">SH3 domain-containing protein</fullName>
    </recommendedName>
</protein>